<dbReference type="GO" id="GO:0051782">
    <property type="term" value="P:negative regulation of cell division"/>
    <property type="evidence" value="ECO:0007669"/>
    <property type="project" value="TreeGrafter"/>
</dbReference>
<dbReference type="InterPro" id="IPR025669">
    <property type="entry name" value="AAA_dom"/>
</dbReference>
<name>A0A1I0P5Z8_9RHOB</name>
<dbReference type="GO" id="GO:0009898">
    <property type="term" value="C:cytoplasmic side of plasma membrane"/>
    <property type="evidence" value="ECO:0007669"/>
    <property type="project" value="TreeGrafter"/>
</dbReference>
<dbReference type="STRING" id="1173584.SAMN05444851_1361"/>
<evidence type="ECO:0000259" key="1">
    <source>
        <dbReference type="Pfam" id="PF13614"/>
    </source>
</evidence>
<keyword evidence="3" id="KW-1185">Reference proteome</keyword>
<reference evidence="2 3" key="1">
    <citation type="submission" date="2016-10" db="EMBL/GenBank/DDBJ databases">
        <authorList>
            <person name="de Groot N.N."/>
        </authorList>
    </citation>
    <scope>NUCLEOTIDE SEQUENCE [LARGE SCALE GENOMIC DNA]</scope>
    <source>
        <strain evidence="2 3">DSM 29439</strain>
    </source>
</reference>
<feature type="domain" description="AAA" evidence="1">
    <location>
        <begin position="163"/>
        <end position="333"/>
    </location>
</feature>
<dbReference type="Pfam" id="PF13614">
    <property type="entry name" value="AAA_31"/>
    <property type="match status" value="1"/>
</dbReference>
<dbReference type="EMBL" id="FOJB01000001">
    <property type="protein sequence ID" value="SEW09507.1"/>
    <property type="molecule type" value="Genomic_DNA"/>
</dbReference>
<dbReference type="GO" id="GO:0005524">
    <property type="term" value="F:ATP binding"/>
    <property type="evidence" value="ECO:0007669"/>
    <property type="project" value="TreeGrafter"/>
</dbReference>
<protein>
    <submittedName>
        <fullName evidence="2">Pilus assembly protein CpaE</fullName>
    </submittedName>
</protein>
<dbReference type="SUPFAM" id="SSF52540">
    <property type="entry name" value="P-loop containing nucleoside triphosphate hydrolases"/>
    <property type="match status" value="1"/>
</dbReference>
<dbReference type="PANTHER" id="PTHR43384">
    <property type="entry name" value="SEPTUM SITE-DETERMINING PROTEIN MIND HOMOLOG, CHLOROPLASTIC-RELATED"/>
    <property type="match status" value="1"/>
</dbReference>
<evidence type="ECO:0000313" key="2">
    <source>
        <dbReference type="EMBL" id="SEW09507.1"/>
    </source>
</evidence>
<dbReference type="InterPro" id="IPR050625">
    <property type="entry name" value="ParA/MinD_ATPase"/>
</dbReference>
<dbReference type="AlphaFoldDB" id="A0A1I0P5Z8"/>
<evidence type="ECO:0000313" key="3">
    <source>
        <dbReference type="Proteomes" id="UP000199650"/>
    </source>
</evidence>
<organism evidence="2 3">
    <name type="scientific">Aliiroseovarius sediminilitoris</name>
    <dbReference type="NCBI Taxonomy" id="1173584"/>
    <lineage>
        <taxon>Bacteria</taxon>
        <taxon>Pseudomonadati</taxon>
        <taxon>Pseudomonadota</taxon>
        <taxon>Alphaproteobacteria</taxon>
        <taxon>Rhodobacterales</taxon>
        <taxon>Paracoccaceae</taxon>
        <taxon>Aliiroseovarius</taxon>
    </lineage>
</organism>
<dbReference type="GO" id="GO:0005829">
    <property type="term" value="C:cytosol"/>
    <property type="evidence" value="ECO:0007669"/>
    <property type="project" value="TreeGrafter"/>
</dbReference>
<dbReference type="Proteomes" id="UP000199650">
    <property type="component" value="Unassembled WGS sequence"/>
</dbReference>
<dbReference type="InterPro" id="IPR027417">
    <property type="entry name" value="P-loop_NTPase"/>
</dbReference>
<gene>
    <name evidence="2" type="ORF">SAMN05444851_1361</name>
</gene>
<dbReference type="PANTHER" id="PTHR43384:SF13">
    <property type="entry name" value="SLR0110 PROTEIN"/>
    <property type="match status" value="1"/>
</dbReference>
<sequence>MSSSVALHADPEPIVACTIARDVQNFDLLIEDMEAELGEAWGDLSLEDALAFFAQPDADALEFVAIAMDDQDEADLSKVAGVIRTAVEKGIKVIVIAEEVSPIALHQLLKMGAEEFVPYPLPEGALHDAIERLRAPEPEAPALVDPANQATQLKAGGDREAVILAVQPMAGGTGATTLAVNLAWELCQMDRSKKDKKAGKNPPRVCLLDFGLQFGSVATYLDLPRRDAVYELLSDTEVMDHEIFSQALVTFDEELHVLTAPPDMLPLDIVNAEDIDRIIEMARRNFDYVVIDMPNTVAQWTETVLHAAHVYFATLELDLRSAQNALRMIKALKSEELPVEKLRYVLNRAPKFTDMSGKSRAKRLAESLDISIELHLPDGGKPVTQACDHGIPLSSAATKNPLRKEIQKLAQSVHDLNQAEATAN</sequence>
<proteinExistence type="predicted"/>
<accession>A0A1I0P5Z8</accession>
<dbReference type="Gene3D" id="3.40.50.300">
    <property type="entry name" value="P-loop containing nucleotide triphosphate hydrolases"/>
    <property type="match status" value="1"/>
</dbReference>
<dbReference type="GO" id="GO:0016887">
    <property type="term" value="F:ATP hydrolysis activity"/>
    <property type="evidence" value="ECO:0007669"/>
    <property type="project" value="TreeGrafter"/>
</dbReference>
<dbReference type="RefSeq" id="WP_091429331.1">
    <property type="nucleotide sequence ID" value="NZ_FOJB01000001.1"/>
</dbReference>
<dbReference type="OrthoDB" id="8281972at2"/>